<evidence type="ECO:0000313" key="1">
    <source>
        <dbReference type="EMBL" id="KAF4741794.1"/>
    </source>
</evidence>
<dbReference type="EMBL" id="JABANO010012448">
    <property type="protein sequence ID" value="KAF4741794.1"/>
    <property type="molecule type" value="Genomic_DNA"/>
</dbReference>
<evidence type="ECO:0000313" key="2">
    <source>
        <dbReference type="Proteomes" id="UP000553632"/>
    </source>
</evidence>
<keyword evidence="2" id="KW-1185">Reference proteome</keyword>
<sequence length="75" mass="8421">MYLQRVTYQAPLSLKSCRLLCSAMSESPIMKVPKDDPGPREDNLGWAEYFMALAHVTAMRSKDPSTQVRFSLAAI</sequence>
<organism evidence="1 2">
    <name type="scientific">Perkinsus olseni</name>
    <name type="common">Perkinsus atlanticus</name>
    <dbReference type="NCBI Taxonomy" id="32597"/>
    <lineage>
        <taxon>Eukaryota</taxon>
        <taxon>Sar</taxon>
        <taxon>Alveolata</taxon>
        <taxon>Perkinsozoa</taxon>
        <taxon>Perkinsea</taxon>
        <taxon>Perkinsida</taxon>
        <taxon>Perkinsidae</taxon>
        <taxon>Perkinsus</taxon>
    </lineage>
</organism>
<dbReference type="Proteomes" id="UP000553632">
    <property type="component" value="Unassembled WGS sequence"/>
</dbReference>
<protein>
    <submittedName>
        <fullName evidence="1">Uncharacterized protein</fullName>
    </submittedName>
</protein>
<proteinExistence type="predicted"/>
<dbReference type="Gene3D" id="3.40.140.10">
    <property type="entry name" value="Cytidine Deaminase, domain 2"/>
    <property type="match status" value="1"/>
</dbReference>
<accession>A0A7J6T942</accession>
<name>A0A7J6T942_PEROL</name>
<comment type="caution">
    <text evidence="1">The sequence shown here is derived from an EMBL/GenBank/DDBJ whole genome shotgun (WGS) entry which is preliminary data.</text>
</comment>
<gene>
    <name evidence="1" type="ORF">FOZ63_000394</name>
</gene>
<reference evidence="1 2" key="1">
    <citation type="submission" date="2020-04" db="EMBL/GenBank/DDBJ databases">
        <title>Perkinsus olseni comparative genomics.</title>
        <authorList>
            <person name="Bogema D.R."/>
        </authorList>
    </citation>
    <scope>NUCLEOTIDE SEQUENCE [LARGE SCALE GENOMIC DNA]</scope>
    <source>
        <strain evidence="1 2">ATCC PRA-207</strain>
    </source>
</reference>
<dbReference type="AlphaFoldDB" id="A0A7J6T942"/>